<keyword evidence="9" id="KW-0492">Microsome</keyword>
<evidence type="ECO:0000256" key="7">
    <source>
        <dbReference type="ARBA" id="ARBA00022723"/>
    </source>
</evidence>
<dbReference type="PANTHER" id="PTHR24291">
    <property type="entry name" value="CYTOCHROME P450 FAMILY 4"/>
    <property type="match status" value="1"/>
</dbReference>
<dbReference type="PRINTS" id="PR00465">
    <property type="entry name" value="EP450IV"/>
</dbReference>
<dbReference type="InterPro" id="IPR001128">
    <property type="entry name" value="Cyt_P450"/>
</dbReference>
<dbReference type="AlphaFoldDB" id="A0AAN9W1Y1"/>
<evidence type="ECO:0000256" key="13">
    <source>
        <dbReference type="ARBA" id="ARBA00023136"/>
    </source>
</evidence>
<protein>
    <recommendedName>
        <fullName evidence="16">Cytochrome P450</fullName>
    </recommendedName>
</protein>
<dbReference type="PANTHER" id="PTHR24291:SF189">
    <property type="entry name" value="CYTOCHROME P450 4C3-RELATED"/>
    <property type="match status" value="1"/>
</dbReference>
<organism evidence="14 15">
    <name type="scientific">Gryllus longicercus</name>
    <dbReference type="NCBI Taxonomy" id="2509291"/>
    <lineage>
        <taxon>Eukaryota</taxon>
        <taxon>Metazoa</taxon>
        <taxon>Ecdysozoa</taxon>
        <taxon>Arthropoda</taxon>
        <taxon>Hexapoda</taxon>
        <taxon>Insecta</taxon>
        <taxon>Pterygota</taxon>
        <taxon>Neoptera</taxon>
        <taxon>Polyneoptera</taxon>
        <taxon>Orthoptera</taxon>
        <taxon>Ensifera</taxon>
        <taxon>Gryllidea</taxon>
        <taxon>Grylloidea</taxon>
        <taxon>Gryllidae</taxon>
        <taxon>Gryllinae</taxon>
        <taxon>Gryllus</taxon>
    </lineage>
</organism>
<dbReference type="GO" id="GO:0005506">
    <property type="term" value="F:iron ion binding"/>
    <property type="evidence" value="ECO:0007669"/>
    <property type="project" value="InterPro"/>
</dbReference>
<gene>
    <name evidence="14" type="ORF">R5R35_012119</name>
</gene>
<evidence type="ECO:0000256" key="1">
    <source>
        <dbReference type="ARBA" id="ARBA00001971"/>
    </source>
</evidence>
<keyword evidence="15" id="KW-1185">Reference proteome</keyword>
<dbReference type="GO" id="GO:0004497">
    <property type="term" value="F:monooxygenase activity"/>
    <property type="evidence" value="ECO:0007669"/>
    <property type="project" value="UniProtKB-KW"/>
</dbReference>
<dbReference type="SUPFAM" id="SSF48264">
    <property type="entry name" value="Cytochrome P450"/>
    <property type="match status" value="1"/>
</dbReference>
<keyword evidence="13" id="KW-0472">Membrane</keyword>
<dbReference type="Gene3D" id="1.10.630.10">
    <property type="entry name" value="Cytochrome P450"/>
    <property type="match status" value="1"/>
</dbReference>
<dbReference type="GO" id="GO:0016705">
    <property type="term" value="F:oxidoreductase activity, acting on paired donors, with incorporation or reduction of molecular oxygen"/>
    <property type="evidence" value="ECO:0007669"/>
    <property type="project" value="InterPro"/>
</dbReference>
<evidence type="ECO:0000256" key="10">
    <source>
        <dbReference type="ARBA" id="ARBA00023002"/>
    </source>
</evidence>
<comment type="similarity">
    <text evidence="5">Belongs to the cytochrome P450 family.</text>
</comment>
<evidence type="ECO:0000256" key="11">
    <source>
        <dbReference type="ARBA" id="ARBA00023004"/>
    </source>
</evidence>
<keyword evidence="6" id="KW-0349">Heme</keyword>
<keyword evidence="7" id="KW-0479">Metal-binding</keyword>
<evidence type="ECO:0000256" key="8">
    <source>
        <dbReference type="ARBA" id="ARBA00022824"/>
    </source>
</evidence>
<accession>A0AAN9W1Y1</accession>
<dbReference type="Proteomes" id="UP001378592">
    <property type="component" value="Unassembled WGS sequence"/>
</dbReference>
<dbReference type="GO" id="GO:0020037">
    <property type="term" value="F:heme binding"/>
    <property type="evidence" value="ECO:0007669"/>
    <property type="project" value="InterPro"/>
</dbReference>
<evidence type="ECO:0000256" key="4">
    <source>
        <dbReference type="ARBA" id="ARBA00004406"/>
    </source>
</evidence>
<keyword evidence="10" id="KW-0560">Oxidoreductase</keyword>
<evidence type="ECO:0008006" key="16">
    <source>
        <dbReference type="Google" id="ProtNLM"/>
    </source>
</evidence>
<evidence type="ECO:0000256" key="12">
    <source>
        <dbReference type="ARBA" id="ARBA00023033"/>
    </source>
</evidence>
<dbReference type="Pfam" id="PF00067">
    <property type="entry name" value="p450"/>
    <property type="match status" value="1"/>
</dbReference>
<dbReference type="InterPro" id="IPR050196">
    <property type="entry name" value="Cytochrome_P450_Monoox"/>
</dbReference>
<comment type="subcellular location">
    <subcellularLocation>
        <location evidence="4">Endoplasmic reticulum membrane</location>
        <topology evidence="4">Peripheral membrane protein</topology>
    </subcellularLocation>
    <subcellularLocation>
        <location evidence="3">Microsome membrane</location>
        <topology evidence="3">Peripheral membrane protein</topology>
    </subcellularLocation>
</comment>
<comment type="cofactor">
    <cofactor evidence="1">
        <name>heme</name>
        <dbReference type="ChEBI" id="CHEBI:30413"/>
    </cofactor>
</comment>
<dbReference type="GO" id="GO:0005789">
    <property type="term" value="C:endoplasmic reticulum membrane"/>
    <property type="evidence" value="ECO:0007669"/>
    <property type="project" value="UniProtKB-SubCell"/>
</dbReference>
<evidence type="ECO:0000256" key="9">
    <source>
        <dbReference type="ARBA" id="ARBA00022848"/>
    </source>
</evidence>
<reference evidence="14 15" key="1">
    <citation type="submission" date="2024-03" db="EMBL/GenBank/DDBJ databases">
        <title>The genome assembly and annotation of the cricket Gryllus longicercus Weissman &amp; Gray.</title>
        <authorList>
            <person name="Szrajer S."/>
            <person name="Gray D."/>
            <person name="Ylla G."/>
        </authorList>
    </citation>
    <scope>NUCLEOTIDE SEQUENCE [LARGE SCALE GENOMIC DNA]</scope>
    <source>
        <strain evidence="14">DAG 2021-001</strain>
        <tissue evidence="14">Whole body minus gut</tissue>
    </source>
</reference>
<evidence type="ECO:0000256" key="3">
    <source>
        <dbReference type="ARBA" id="ARBA00004174"/>
    </source>
</evidence>
<evidence type="ECO:0000256" key="6">
    <source>
        <dbReference type="ARBA" id="ARBA00022617"/>
    </source>
</evidence>
<sequence length="142" mass="16592">MKYLEAVIKETLRLYLLAPFLLRELEEEVKFEGYQLLPGITILLSVYMIHRHPDYFPEPEKFDPDRFSPERAKGRYSFAFIPFSEGPRNFIGQKFAMLGMKSIISKILRTYKLLPGTTQLVLAVDILLKTRTGVHIKLEDRK</sequence>
<dbReference type="EMBL" id="JAZDUA010000027">
    <property type="protein sequence ID" value="KAK7872272.1"/>
    <property type="molecule type" value="Genomic_DNA"/>
</dbReference>
<proteinExistence type="inferred from homology"/>
<evidence type="ECO:0000313" key="14">
    <source>
        <dbReference type="EMBL" id="KAK7872272.1"/>
    </source>
</evidence>
<keyword evidence="11" id="KW-0408">Iron</keyword>
<evidence type="ECO:0000256" key="2">
    <source>
        <dbReference type="ARBA" id="ARBA00003690"/>
    </source>
</evidence>
<dbReference type="InterPro" id="IPR002403">
    <property type="entry name" value="Cyt_P450_E_grp-IV"/>
</dbReference>
<dbReference type="InterPro" id="IPR036396">
    <property type="entry name" value="Cyt_P450_sf"/>
</dbReference>
<evidence type="ECO:0000256" key="5">
    <source>
        <dbReference type="ARBA" id="ARBA00010617"/>
    </source>
</evidence>
<name>A0AAN9W1Y1_9ORTH</name>
<comment type="caution">
    <text evidence="14">The sequence shown here is derived from an EMBL/GenBank/DDBJ whole genome shotgun (WGS) entry which is preliminary data.</text>
</comment>
<keyword evidence="12" id="KW-0503">Monooxygenase</keyword>
<keyword evidence="8" id="KW-0256">Endoplasmic reticulum</keyword>
<comment type="function">
    <text evidence="2">May be involved in the metabolism of insect hormones and in the breakdown of synthetic insecticides.</text>
</comment>
<evidence type="ECO:0000313" key="15">
    <source>
        <dbReference type="Proteomes" id="UP001378592"/>
    </source>
</evidence>